<evidence type="ECO:0000313" key="6">
    <source>
        <dbReference type="Proteomes" id="UP000052230"/>
    </source>
</evidence>
<dbReference type="GO" id="GO:0003887">
    <property type="term" value="F:DNA-directed DNA polymerase activity"/>
    <property type="evidence" value="ECO:0007669"/>
    <property type="project" value="UniProtKB-KW"/>
</dbReference>
<dbReference type="GO" id="GO:0003676">
    <property type="term" value="F:nucleic acid binding"/>
    <property type="evidence" value="ECO:0007669"/>
    <property type="project" value="InterPro"/>
</dbReference>
<evidence type="ECO:0000256" key="3">
    <source>
        <dbReference type="ARBA" id="ARBA00022839"/>
    </source>
</evidence>
<dbReference type="EC" id="2.7.7.7" evidence="5"/>
<evidence type="ECO:0000313" key="5">
    <source>
        <dbReference type="EMBL" id="CEG14742.1"/>
    </source>
</evidence>
<dbReference type="Gene3D" id="3.30.420.10">
    <property type="entry name" value="Ribonuclease H-like superfamily/Ribonuclease H"/>
    <property type="match status" value="1"/>
</dbReference>
<feature type="domain" description="Exonuclease" evidence="4">
    <location>
        <begin position="42"/>
        <end position="201"/>
    </location>
</feature>
<keyword evidence="5" id="KW-0548">Nucleotidyltransferase</keyword>
<dbReference type="EMBL" id="CCXZ01000025">
    <property type="protein sequence ID" value="CEG14742.1"/>
    <property type="molecule type" value="Genomic_DNA"/>
</dbReference>
<dbReference type="Proteomes" id="UP000052230">
    <property type="component" value="Unassembled WGS sequence"/>
</dbReference>
<keyword evidence="2" id="KW-0378">Hydrolase</keyword>
<keyword evidence="1" id="KW-0540">Nuclease</keyword>
<keyword evidence="6" id="KW-1185">Reference proteome</keyword>
<evidence type="ECO:0000256" key="1">
    <source>
        <dbReference type="ARBA" id="ARBA00022722"/>
    </source>
</evidence>
<dbReference type="SUPFAM" id="SSF53098">
    <property type="entry name" value="Ribonuclease H-like"/>
    <property type="match status" value="1"/>
</dbReference>
<keyword evidence="5" id="KW-0808">Transferase</keyword>
<name>A0A0U5FF73_XANCI</name>
<dbReference type="Pfam" id="PF00929">
    <property type="entry name" value="RNase_T"/>
    <property type="match status" value="1"/>
</dbReference>
<dbReference type="PANTHER" id="PTHR30231:SF4">
    <property type="entry name" value="PROTEIN NEN2"/>
    <property type="match status" value="1"/>
</dbReference>
<dbReference type="InterPro" id="IPR036397">
    <property type="entry name" value="RNaseH_sf"/>
</dbReference>
<dbReference type="PANTHER" id="PTHR30231">
    <property type="entry name" value="DNA POLYMERASE III SUBUNIT EPSILON"/>
    <property type="match status" value="1"/>
</dbReference>
<organism evidence="5 6">
    <name type="scientific">Xanthomonas citri pv. citri</name>
    <dbReference type="NCBI Taxonomy" id="611301"/>
    <lineage>
        <taxon>Bacteria</taxon>
        <taxon>Pseudomonadati</taxon>
        <taxon>Pseudomonadota</taxon>
        <taxon>Gammaproteobacteria</taxon>
        <taxon>Lysobacterales</taxon>
        <taxon>Lysobacteraceae</taxon>
        <taxon>Xanthomonas</taxon>
    </lineage>
</organism>
<dbReference type="CDD" id="cd06127">
    <property type="entry name" value="DEDDh"/>
    <property type="match status" value="1"/>
</dbReference>
<dbReference type="SMART" id="SM00479">
    <property type="entry name" value="EXOIII"/>
    <property type="match status" value="1"/>
</dbReference>
<evidence type="ECO:0000259" key="4">
    <source>
        <dbReference type="SMART" id="SM00479"/>
    </source>
</evidence>
<gene>
    <name evidence="5" type="ORF">XAC3562_1200065</name>
</gene>
<evidence type="ECO:0000256" key="2">
    <source>
        <dbReference type="ARBA" id="ARBA00022801"/>
    </source>
</evidence>
<reference evidence="5 6" key="1">
    <citation type="submission" date="2014-09" db="EMBL/GenBank/DDBJ databases">
        <authorList>
            <person name="Regsiter A."/>
        </authorList>
    </citation>
    <scope>NUCLEOTIDE SEQUENCE [LARGE SCALE GENOMIC DNA]</scope>
</reference>
<dbReference type="AlphaFoldDB" id="A0A0U5FF73"/>
<accession>A0A0U5FF73</accession>
<protein>
    <submittedName>
        <fullName evidence="5">Putative DNA-directed DNA polymerase</fullName>
        <ecNumber evidence="5">2.7.7.7</ecNumber>
    </submittedName>
</protein>
<keyword evidence="3" id="KW-0269">Exonuclease</keyword>
<dbReference type="InterPro" id="IPR012337">
    <property type="entry name" value="RNaseH-like_sf"/>
</dbReference>
<proteinExistence type="predicted"/>
<sequence length="315" mass="34215">MFEVLRKLFRRLATTPIAVATIPVTPTLSSTPAALQATNSVPPIFVDTETTGLNQDGRDEVLEIAIVNADGTILLNTLVCPARNTAWPEAQAIHGISPQDVAGAPSWSGLLPKIASICAGKTVVFYNAPFDTSFFPTGFFPNVECAMRSYSEVNPGHSGWVKLSDAAAESGYASTGAFHRALEDALACRHIWLFGIPVLKKTYPPLTNPRITAELALEAGGRIPLVFKALFIDQLRFVAINDVCVLWTKDDREEINVYRRGTVGGTGKIATLSKADNPEIAKSLATGWKIEMGLRERSNDVLMFEVSIYRPRQPG</sequence>
<dbReference type="InterPro" id="IPR013520">
    <property type="entry name" value="Ribonucl_H"/>
</dbReference>
<dbReference type="GO" id="GO:0008408">
    <property type="term" value="F:3'-5' exonuclease activity"/>
    <property type="evidence" value="ECO:0007669"/>
    <property type="project" value="TreeGrafter"/>
</dbReference>
<keyword evidence="5" id="KW-0239">DNA-directed DNA polymerase</keyword>
<comment type="caution">
    <text evidence="5">The sequence shown here is derived from an EMBL/GenBank/DDBJ whole genome shotgun (WGS) entry which is preliminary data.</text>
</comment>